<evidence type="ECO:0000259" key="2">
    <source>
        <dbReference type="PROSITE" id="PS50110"/>
    </source>
</evidence>
<dbReference type="Gene3D" id="3.40.50.2300">
    <property type="match status" value="1"/>
</dbReference>
<dbReference type="InterPro" id="IPR052020">
    <property type="entry name" value="Cyclic_di-GMP/3'3'-cGAMP_PDE"/>
</dbReference>
<feature type="domain" description="Response regulatory" evidence="2">
    <location>
        <begin position="6"/>
        <end position="122"/>
    </location>
</feature>
<dbReference type="SUPFAM" id="SSF52172">
    <property type="entry name" value="CheY-like"/>
    <property type="match status" value="1"/>
</dbReference>
<dbReference type="InterPro" id="IPR037522">
    <property type="entry name" value="HD_GYP_dom"/>
</dbReference>
<dbReference type="OrthoDB" id="9764337at2"/>
<dbReference type="STRING" id="1121393.SAMN02745216_01011"/>
<dbReference type="SUPFAM" id="SSF109604">
    <property type="entry name" value="HD-domain/PDEase-like"/>
    <property type="match status" value="1"/>
</dbReference>
<evidence type="ECO:0000256" key="1">
    <source>
        <dbReference type="PROSITE-ProRule" id="PRU00169"/>
    </source>
</evidence>
<proteinExistence type="predicted"/>
<accession>A0A1M6GH62</accession>
<dbReference type="Pfam" id="PF00072">
    <property type="entry name" value="Response_reg"/>
    <property type="match status" value="1"/>
</dbReference>
<keyword evidence="5" id="KW-1185">Reference proteome</keyword>
<evidence type="ECO:0000313" key="4">
    <source>
        <dbReference type="EMBL" id="SHJ09289.1"/>
    </source>
</evidence>
<dbReference type="Gene3D" id="1.10.3210.10">
    <property type="entry name" value="Hypothetical protein af1432"/>
    <property type="match status" value="1"/>
</dbReference>
<gene>
    <name evidence="4" type="ORF">SAMN02745216_01011</name>
</gene>
<keyword evidence="1" id="KW-0597">Phosphoprotein</keyword>
<dbReference type="AlphaFoldDB" id="A0A1M6GH62"/>
<sequence>MPIKPRVLAVDDEERNLRLMEAMLLPMGYEFFKAHSGEEALDIVRETPPDVVLLDIMMPGVNGFEVARRLKANEDTRIIPIIMVTALKEVDDRVKALDAGADDFLTKPVDKLELKARVANSLKIKAYNDHMRSYQRDLETEIAKRTRELELAYERVKDASLDTIHRLSRAAEYKDEHTGDHIQRMSQYSVAIAREIGLGQKILESILYAAPMHDIGKIGIPDRILLKPRRLEPEEWEIMKRHTVIGAQILQGSDVGFIKLAEVIAMTHHERWDGAGYPNGLCERQIPLVGRISAVADVFDALTSRRPYKEPISVEDSFAIIAEGRSLRFDPVVVDAFFSAKEEILSIKRKHPDTSPSKLVEMAELPYT</sequence>
<dbReference type="PROSITE" id="PS51832">
    <property type="entry name" value="HD_GYP"/>
    <property type="match status" value="1"/>
</dbReference>
<protein>
    <submittedName>
        <fullName evidence="4">Putative two-component system response regulator</fullName>
    </submittedName>
</protein>
<dbReference type="EMBL" id="FQZU01000004">
    <property type="protein sequence ID" value="SHJ09289.1"/>
    <property type="molecule type" value="Genomic_DNA"/>
</dbReference>
<dbReference type="CDD" id="cd17538">
    <property type="entry name" value="REC_D1_PleD-like"/>
    <property type="match status" value="1"/>
</dbReference>
<dbReference type="InterPro" id="IPR011006">
    <property type="entry name" value="CheY-like_superfamily"/>
</dbReference>
<name>A0A1M6GH62_9BACT</name>
<evidence type="ECO:0000259" key="3">
    <source>
        <dbReference type="PROSITE" id="PS51832"/>
    </source>
</evidence>
<organism evidence="4 5">
    <name type="scientific">Desulfatibacillum alkenivorans DSM 16219</name>
    <dbReference type="NCBI Taxonomy" id="1121393"/>
    <lineage>
        <taxon>Bacteria</taxon>
        <taxon>Pseudomonadati</taxon>
        <taxon>Thermodesulfobacteriota</taxon>
        <taxon>Desulfobacteria</taxon>
        <taxon>Desulfobacterales</taxon>
        <taxon>Desulfatibacillaceae</taxon>
        <taxon>Desulfatibacillum</taxon>
    </lineage>
</organism>
<dbReference type="Pfam" id="PF13487">
    <property type="entry name" value="HD_5"/>
    <property type="match status" value="1"/>
</dbReference>
<dbReference type="SMART" id="SM00471">
    <property type="entry name" value="HDc"/>
    <property type="match status" value="1"/>
</dbReference>
<dbReference type="PROSITE" id="PS50110">
    <property type="entry name" value="RESPONSE_REGULATORY"/>
    <property type="match status" value="1"/>
</dbReference>
<dbReference type="CDD" id="cd00077">
    <property type="entry name" value="HDc"/>
    <property type="match status" value="1"/>
</dbReference>
<dbReference type="PANTHER" id="PTHR45228:SF1">
    <property type="entry name" value="CYCLIC DI-GMP PHOSPHODIESTERASE TM_0186"/>
    <property type="match status" value="1"/>
</dbReference>
<evidence type="ECO:0000313" key="5">
    <source>
        <dbReference type="Proteomes" id="UP000183994"/>
    </source>
</evidence>
<dbReference type="SMART" id="SM00448">
    <property type="entry name" value="REC"/>
    <property type="match status" value="1"/>
</dbReference>
<dbReference type="InterPro" id="IPR001789">
    <property type="entry name" value="Sig_transdc_resp-reg_receiver"/>
</dbReference>
<feature type="modified residue" description="4-aspartylphosphate" evidence="1">
    <location>
        <position position="55"/>
    </location>
</feature>
<dbReference type="PANTHER" id="PTHR45228">
    <property type="entry name" value="CYCLIC DI-GMP PHOSPHODIESTERASE TM_0186-RELATED"/>
    <property type="match status" value="1"/>
</dbReference>
<reference evidence="5" key="1">
    <citation type="submission" date="2016-11" db="EMBL/GenBank/DDBJ databases">
        <authorList>
            <person name="Varghese N."/>
            <person name="Submissions S."/>
        </authorList>
    </citation>
    <scope>NUCLEOTIDE SEQUENCE [LARGE SCALE GENOMIC DNA]</scope>
    <source>
        <strain evidence="5">DSM 16219</strain>
    </source>
</reference>
<dbReference type="InterPro" id="IPR003607">
    <property type="entry name" value="HD/PDEase_dom"/>
</dbReference>
<feature type="domain" description="HD-GYP" evidence="3">
    <location>
        <begin position="156"/>
        <end position="353"/>
    </location>
</feature>
<dbReference type="Proteomes" id="UP000183994">
    <property type="component" value="Unassembled WGS sequence"/>
</dbReference>
<dbReference type="GO" id="GO:0000160">
    <property type="term" value="P:phosphorelay signal transduction system"/>
    <property type="evidence" value="ECO:0007669"/>
    <property type="project" value="InterPro"/>
</dbReference>
<dbReference type="RefSeq" id="WP_073473612.1">
    <property type="nucleotide sequence ID" value="NZ_FQZU01000004.1"/>
</dbReference>